<dbReference type="InterPro" id="IPR021295">
    <property type="entry name" value="DUF2867"/>
</dbReference>
<feature type="non-terminal residue" evidence="1">
    <location>
        <position position="105"/>
    </location>
</feature>
<reference evidence="1" key="2">
    <citation type="journal article" date="2014" name="ISME J.">
        <title>Microbial stratification in low pH oxic and suboxic macroscopic growths along an acid mine drainage.</title>
        <authorList>
            <person name="Mendez-Garcia C."/>
            <person name="Mesa V."/>
            <person name="Sprenger R.R."/>
            <person name="Richter M."/>
            <person name="Diez M.S."/>
            <person name="Solano J."/>
            <person name="Bargiela R."/>
            <person name="Golyshina O.V."/>
            <person name="Manteca A."/>
            <person name="Ramos J.L."/>
            <person name="Gallego J.R."/>
            <person name="Llorente I."/>
            <person name="Martins Dos Santos V.A."/>
            <person name="Jensen O.N."/>
            <person name="Pelaez A.I."/>
            <person name="Sanchez J."/>
            <person name="Ferrer M."/>
        </authorList>
    </citation>
    <scope>NUCLEOTIDE SEQUENCE</scope>
</reference>
<organism evidence="1">
    <name type="scientific">mine drainage metagenome</name>
    <dbReference type="NCBI Taxonomy" id="410659"/>
    <lineage>
        <taxon>unclassified sequences</taxon>
        <taxon>metagenomes</taxon>
        <taxon>ecological metagenomes</taxon>
    </lineage>
</organism>
<comment type="caution">
    <text evidence="1">The sequence shown here is derived from an EMBL/GenBank/DDBJ whole genome shotgun (WGS) entry which is preliminary data.</text>
</comment>
<proteinExistence type="predicted"/>
<accession>T0ZQY5</accession>
<gene>
    <name evidence="1" type="ORF">B2A_08675</name>
</gene>
<dbReference type="Pfam" id="PF11066">
    <property type="entry name" value="DUF2867"/>
    <property type="match status" value="1"/>
</dbReference>
<dbReference type="AlphaFoldDB" id="T0ZQY5"/>
<name>T0ZQY5_9ZZZZ</name>
<reference evidence="1" key="1">
    <citation type="submission" date="2013-08" db="EMBL/GenBank/DDBJ databases">
        <authorList>
            <person name="Mendez C."/>
            <person name="Richter M."/>
            <person name="Ferrer M."/>
            <person name="Sanchez J."/>
        </authorList>
    </citation>
    <scope>NUCLEOTIDE SEQUENCE</scope>
</reference>
<dbReference type="EMBL" id="AUZZ01006252">
    <property type="protein sequence ID" value="EQD46912.1"/>
    <property type="molecule type" value="Genomic_DNA"/>
</dbReference>
<protein>
    <submittedName>
        <fullName evidence="1">Uncharacterized protein</fullName>
    </submittedName>
</protein>
<evidence type="ECO:0000313" key="1">
    <source>
        <dbReference type="EMBL" id="EQD46912.1"/>
    </source>
</evidence>
<sequence length="105" mass="11353">MKSVIQAIPIPSGALINRHLPGADFQDCYAVPIEPDSPSALAIFLVMAARTPGWVNRLMAIRNHLVTMLGLKNLGHLNAINASKSAGDYRVGDRVGIFTIEAMRD</sequence>